<dbReference type="PANTHER" id="PTHR13696">
    <property type="entry name" value="P-LOOP CONTAINING NUCLEOSIDE TRIPHOSPHATE HYDROLASE"/>
    <property type="match status" value="1"/>
</dbReference>
<reference evidence="3 4" key="1">
    <citation type="submission" date="2019-05" db="EMBL/GenBank/DDBJ databases">
        <title>Streptomyces sp. NEAU-C151, a novel actinomycete isolated from soil.</title>
        <authorList>
            <person name="Han L."/>
            <person name="Jiang H."/>
        </authorList>
    </citation>
    <scope>NUCLEOTIDE SEQUENCE [LARGE SCALE GENOMIC DNA]</scope>
    <source>
        <strain evidence="3 4">NEAU-C151</strain>
    </source>
</reference>
<dbReference type="PANTHER" id="PTHR13696:SF99">
    <property type="entry name" value="COBYRINIC ACID AC-DIAMIDE SYNTHASE"/>
    <property type="match status" value="1"/>
</dbReference>
<dbReference type="EMBL" id="VBZC01000012">
    <property type="protein sequence ID" value="TLS45741.1"/>
    <property type="molecule type" value="Genomic_DNA"/>
</dbReference>
<dbReference type="InterPro" id="IPR025669">
    <property type="entry name" value="AAA_dom"/>
</dbReference>
<dbReference type="SUPFAM" id="SSF52540">
    <property type="entry name" value="P-loop containing nucleoside triphosphate hydrolases"/>
    <property type="match status" value="1"/>
</dbReference>
<protein>
    <submittedName>
        <fullName evidence="3">ParA family protein</fullName>
    </submittedName>
</protein>
<dbReference type="Gene3D" id="3.40.50.300">
    <property type="entry name" value="P-loop containing nucleotide triphosphate hydrolases"/>
    <property type="match status" value="1"/>
</dbReference>
<dbReference type="Pfam" id="PF13614">
    <property type="entry name" value="AAA_31"/>
    <property type="match status" value="1"/>
</dbReference>
<organism evidence="3 4">
    <name type="scientific">Streptomyces montanus</name>
    <dbReference type="NCBI Taxonomy" id="2580423"/>
    <lineage>
        <taxon>Bacteria</taxon>
        <taxon>Bacillati</taxon>
        <taxon>Actinomycetota</taxon>
        <taxon>Actinomycetes</taxon>
        <taxon>Kitasatosporales</taxon>
        <taxon>Streptomycetaceae</taxon>
        <taxon>Streptomyces</taxon>
    </lineage>
</organism>
<accession>A0A5R9FQW7</accession>
<dbReference type="InterPro" id="IPR050678">
    <property type="entry name" value="DNA_Partitioning_ATPase"/>
</dbReference>
<feature type="domain" description="AAA" evidence="2">
    <location>
        <begin position="31"/>
        <end position="211"/>
    </location>
</feature>
<proteinExistence type="predicted"/>
<evidence type="ECO:0000313" key="4">
    <source>
        <dbReference type="Proteomes" id="UP000305906"/>
    </source>
</evidence>
<dbReference type="AlphaFoldDB" id="A0A5R9FQW7"/>
<gene>
    <name evidence="3" type="ORF">FE633_13325</name>
</gene>
<name>A0A5R9FQW7_9ACTN</name>
<sequence length="317" mass="34719">MPTEYEGAPARPSGEPLPTSKTTNAPEAPRIFACSVIAGGAGKTQDVINLAVEAAGRGHSVGVADFDPQRTASHILGYQDPPEGQPTIFDVLQGKHRLEEAVVPARYRIGEGEEDSAFRRIPNLDLLLGTPEMADAEVNLGLDPAGVLWLQNVLDEQLPQGRWDILFFDCGPTLGILLLSIAMVGPEVIGCIADEFKYIIGLQDLEDTLDKGARKFRRFGFKTEVQHILATNIPLDAQGNIRRSGGAVADDAIKAIRSNPDWHPKLLPIIRRKQRFKDTIVTQRPLRFLDPRNEALEDIAAVADALGIQRLNSTRKR</sequence>
<evidence type="ECO:0000256" key="1">
    <source>
        <dbReference type="SAM" id="MobiDB-lite"/>
    </source>
</evidence>
<evidence type="ECO:0000313" key="3">
    <source>
        <dbReference type="EMBL" id="TLS45741.1"/>
    </source>
</evidence>
<dbReference type="InterPro" id="IPR027417">
    <property type="entry name" value="P-loop_NTPase"/>
</dbReference>
<feature type="region of interest" description="Disordered" evidence="1">
    <location>
        <begin position="1"/>
        <end position="26"/>
    </location>
</feature>
<comment type="caution">
    <text evidence="3">The sequence shown here is derived from an EMBL/GenBank/DDBJ whole genome shotgun (WGS) entry which is preliminary data.</text>
</comment>
<evidence type="ECO:0000259" key="2">
    <source>
        <dbReference type="Pfam" id="PF13614"/>
    </source>
</evidence>
<keyword evidence="4" id="KW-1185">Reference proteome</keyword>
<dbReference type="Proteomes" id="UP000305906">
    <property type="component" value="Unassembled WGS sequence"/>
</dbReference>